<keyword evidence="1" id="KW-0472">Membrane</keyword>
<proteinExistence type="predicted"/>
<feature type="transmembrane region" description="Helical" evidence="1">
    <location>
        <begin position="143"/>
        <end position="160"/>
    </location>
</feature>
<comment type="caution">
    <text evidence="2">The sequence shown here is derived from an EMBL/GenBank/DDBJ whole genome shotgun (WGS) entry which is preliminary data.</text>
</comment>
<reference evidence="2 3" key="1">
    <citation type="submission" date="2024-02" db="EMBL/GenBank/DDBJ databases">
        <title>Draft genome sequence of Collimonas sp. strain H4R21, an effective mineral-weathering bacterial strain isolated from the beech rhizosphere.</title>
        <authorList>
            <person name="Morin E."/>
            <person name="Uroz S."/>
            <person name="Leveau J.H.J."/>
            <person name="Kumar R."/>
            <person name="Rey M.W."/>
            <person name="Pham J."/>
        </authorList>
    </citation>
    <scope>NUCLEOTIDE SEQUENCE [LARGE SCALE GENOMIC DNA]</scope>
    <source>
        <strain evidence="2 3">H4R21</strain>
    </source>
</reference>
<feature type="transmembrane region" description="Helical" evidence="1">
    <location>
        <begin position="45"/>
        <end position="62"/>
    </location>
</feature>
<gene>
    <name evidence="2" type="ORF">V8G57_08930</name>
</gene>
<feature type="transmembrane region" description="Helical" evidence="1">
    <location>
        <begin position="202"/>
        <end position="221"/>
    </location>
</feature>
<evidence type="ECO:0000313" key="2">
    <source>
        <dbReference type="EMBL" id="MEM4987507.1"/>
    </source>
</evidence>
<organism evidence="2 3">
    <name type="scientific">Collimonas rhizosphaerae</name>
    <dbReference type="NCBI Taxonomy" id="3126357"/>
    <lineage>
        <taxon>Bacteria</taxon>
        <taxon>Pseudomonadati</taxon>
        <taxon>Pseudomonadota</taxon>
        <taxon>Betaproteobacteria</taxon>
        <taxon>Burkholderiales</taxon>
        <taxon>Oxalobacteraceae</taxon>
        <taxon>Collimonas</taxon>
    </lineage>
</organism>
<feature type="transmembrane region" description="Helical" evidence="1">
    <location>
        <begin position="172"/>
        <end position="190"/>
    </location>
</feature>
<keyword evidence="1" id="KW-1133">Transmembrane helix</keyword>
<sequence>MTLVTKLISICFIVLGLASFAGTVALYFSESLRLYFPGMDSANQFFGFLCALTSAIGGVQALRNRISAIPVLLISCLFYFLGATYSAWNQYGIQALSMLMNAFYYSLGGRIIGTGIIATQLIRSHATHHTGKPLNDQPYPNEKIALVCLLLLIGLIEGIYTHLQLRGYPAPAWLQFGAGAVFLFLIFAWFHNDTKAHAYKRSTWLVGGILFVSVVTIPYYLVRSRGKGEKVMALIRLCGFFILMLISSLIGGSGARFLG</sequence>
<dbReference type="RefSeq" id="WP_342829054.1">
    <property type="nucleotide sequence ID" value="NZ_JBANDC010000005.1"/>
</dbReference>
<feature type="transmembrane region" description="Helical" evidence="1">
    <location>
        <begin position="233"/>
        <end position="258"/>
    </location>
</feature>
<protein>
    <submittedName>
        <fullName evidence="2">Uncharacterized protein</fullName>
    </submittedName>
</protein>
<dbReference type="Proteomes" id="UP001495910">
    <property type="component" value="Unassembled WGS sequence"/>
</dbReference>
<accession>A0ABU9PU13</accession>
<feature type="transmembrane region" description="Helical" evidence="1">
    <location>
        <begin position="103"/>
        <end position="122"/>
    </location>
</feature>
<feature type="transmembrane region" description="Helical" evidence="1">
    <location>
        <begin position="69"/>
        <end position="88"/>
    </location>
</feature>
<evidence type="ECO:0000256" key="1">
    <source>
        <dbReference type="SAM" id="Phobius"/>
    </source>
</evidence>
<dbReference type="EMBL" id="JBANDC010000005">
    <property type="protein sequence ID" value="MEM4987507.1"/>
    <property type="molecule type" value="Genomic_DNA"/>
</dbReference>
<keyword evidence="1" id="KW-0812">Transmembrane</keyword>
<keyword evidence="3" id="KW-1185">Reference proteome</keyword>
<name>A0ABU9PU13_9BURK</name>
<evidence type="ECO:0000313" key="3">
    <source>
        <dbReference type="Proteomes" id="UP001495910"/>
    </source>
</evidence>